<reference evidence="1 2" key="1">
    <citation type="submission" date="2020-01" db="EMBL/GenBank/DDBJ databases">
        <authorList>
            <person name="Zhang W."/>
            <person name="Zhang R."/>
            <person name="Hu Y."/>
            <person name="Liu Y."/>
            <person name="Lin W."/>
            <person name="Wang L."/>
            <person name="Li J."/>
            <person name="An X."/>
            <person name="Song L."/>
            <person name="Fan H."/>
            <person name="Shi T."/>
            <person name="Liu H."/>
            <person name="Tong Y."/>
        </authorList>
    </citation>
    <scope>NUCLEOTIDE SEQUENCE [LARGE SCALE GENOMIC DNA]</scope>
</reference>
<dbReference type="KEGG" id="vg:77953594"/>
<dbReference type="EMBL" id="MN937349">
    <property type="protein sequence ID" value="QIQ60755.1"/>
    <property type="molecule type" value="Genomic_DNA"/>
</dbReference>
<proteinExistence type="predicted"/>
<organism evidence="1 2">
    <name type="scientific">Stenotrophomonas phage vB_SmaS_BUCT548</name>
    <dbReference type="NCBI Taxonomy" id="2712941"/>
    <lineage>
        <taxon>Viruses</taxon>
        <taxon>Duplodnaviria</taxon>
        <taxon>Heunggongvirae</taxon>
        <taxon>Uroviricota</taxon>
        <taxon>Caudoviricetes</taxon>
        <taxon>Beaumontvirinae</taxon>
        <taxon>Bixiavirus</taxon>
        <taxon>Bixiavirus BUCT548</taxon>
    </lineage>
</organism>
<name>A0A7D2HGU1_9CAUD</name>
<keyword evidence="2" id="KW-1185">Reference proteome</keyword>
<evidence type="ECO:0000313" key="2">
    <source>
        <dbReference type="Proteomes" id="UP000509570"/>
    </source>
</evidence>
<dbReference type="RefSeq" id="YP_010677220.1">
    <property type="nucleotide sequence ID" value="NC_071019.1"/>
</dbReference>
<dbReference type="GeneID" id="77953594"/>
<protein>
    <submittedName>
        <fullName evidence="1">Uncharacterized protein</fullName>
    </submittedName>
</protein>
<accession>A0A7D2HGU1</accession>
<dbReference type="Proteomes" id="UP000509570">
    <property type="component" value="Segment"/>
</dbReference>
<sequence>MQFQARLTQDYRDTMFRGTAMLTYVPTNGTYPQFQIRVPKDEANQQELGEVYTFTVTRAEPQPEPQPES</sequence>
<evidence type="ECO:0000313" key="1">
    <source>
        <dbReference type="EMBL" id="QIQ60755.1"/>
    </source>
</evidence>